<feature type="domain" description="PII-uridylyltransferase/Glutamine-synthetase adenylyltransferase" evidence="9">
    <location>
        <begin position="901"/>
        <end position="1000"/>
    </location>
</feature>
<comment type="catalytic activity">
    <reaction evidence="7">
        <text>[glutamine synthetase]-L-tyrosine + ATP = [glutamine synthetase]-O(4)-(5'-adenylyl)-L-tyrosine + diphosphate</text>
        <dbReference type="Rhea" id="RHEA:18589"/>
        <dbReference type="Rhea" id="RHEA-COMP:10660"/>
        <dbReference type="Rhea" id="RHEA-COMP:10661"/>
        <dbReference type="ChEBI" id="CHEBI:30616"/>
        <dbReference type="ChEBI" id="CHEBI:33019"/>
        <dbReference type="ChEBI" id="CHEBI:46858"/>
        <dbReference type="ChEBI" id="CHEBI:83624"/>
        <dbReference type="EC" id="2.7.7.42"/>
    </reaction>
</comment>
<feature type="domain" description="PII-uridylyltransferase/Glutamine-synthetase adenylyltransferase" evidence="9">
    <location>
        <begin position="354"/>
        <end position="490"/>
    </location>
</feature>
<keyword evidence="4 7" id="KW-0067">ATP-binding</keyword>
<dbReference type="EMBL" id="BAABWN010000005">
    <property type="protein sequence ID" value="GAA6167952.1"/>
    <property type="molecule type" value="Genomic_DNA"/>
</dbReference>
<evidence type="ECO:0000256" key="5">
    <source>
        <dbReference type="ARBA" id="ARBA00022842"/>
    </source>
</evidence>
<keyword evidence="3 7" id="KW-0547">Nucleotide-binding</keyword>
<evidence type="ECO:0000256" key="6">
    <source>
        <dbReference type="ARBA" id="ARBA00023268"/>
    </source>
</evidence>
<evidence type="ECO:0000256" key="4">
    <source>
        <dbReference type="ARBA" id="ARBA00022840"/>
    </source>
</evidence>
<dbReference type="Pfam" id="PF08335">
    <property type="entry name" value="GlnD_UR_UTase"/>
    <property type="match status" value="2"/>
</dbReference>
<dbReference type="InterPro" id="IPR023057">
    <property type="entry name" value="GlnE"/>
</dbReference>
<comment type="function">
    <text evidence="7">Involved in the regulation of glutamine synthetase GlnA, a key enzyme in the process to assimilate ammonia. When cellular nitrogen levels are high, the C-terminal adenylyl transferase (AT) inactivates GlnA by covalent transfer of an adenylyl group from ATP to specific tyrosine residue of GlnA, thus reducing its activity. Conversely, when nitrogen levels are low, the N-terminal adenylyl removase (AR) activates GlnA by removing the adenylyl group by phosphorolysis, increasing its activity. The regulatory region of GlnE binds the signal transduction protein PII (GlnB) which indicates the nitrogen status of the cell.</text>
</comment>
<dbReference type="Gene3D" id="3.30.460.10">
    <property type="entry name" value="Beta Polymerase, domain 2"/>
    <property type="match status" value="2"/>
</dbReference>
<keyword evidence="2 7" id="KW-0548">Nucleotidyltransferase</keyword>
<dbReference type="InterPro" id="IPR043519">
    <property type="entry name" value="NT_sf"/>
</dbReference>
<keyword evidence="11" id="KW-1185">Reference proteome</keyword>
<dbReference type="PANTHER" id="PTHR30621">
    <property type="entry name" value="GLUTAMINE SYNTHETASE ADENYLYLTRANSFERASE"/>
    <property type="match status" value="1"/>
</dbReference>
<evidence type="ECO:0000256" key="3">
    <source>
        <dbReference type="ARBA" id="ARBA00022741"/>
    </source>
</evidence>
<dbReference type="InterPro" id="IPR013546">
    <property type="entry name" value="PII_UdlTrfase/GS_AdlTrfase"/>
</dbReference>
<keyword evidence="10" id="KW-0436">Ligase</keyword>
<dbReference type="Proteomes" id="UP001465153">
    <property type="component" value="Unassembled WGS sequence"/>
</dbReference>
<evidence type="ECO:0000256" key="7">
    <source>
        <dbReference type="HAMAP-Rule" id="MF_00802"/>
    </source>
</evidence>
<evidence type="ECO:0000313" key="10">
    <source>
        <dbReference type="EMBL" id="GAA6167952.1"/>
    </source>
</evidence>
<evidence type="ECO:0000259" key="9">
    <source>
        <dbReference type="Pfam" id="PF08335"/>
    </source>
</evidence>
<comment type="caution">
    <text evidence="10">The sequence shown here is derived from an EMBL/GenBank/DDBJ whole genome shotgun (WGS) entry which is preliminary data.</text>
</comment>
<dbReference type="EC" id="2.7.7.42" evidence="7"/>
<dbReference type="NCBIfam" id="NF008292">
    <property type="entry name" value="PRK11072.1"/>
    <property type="match status" value="1"/>
</dbReference>
<dbReference type="GO" id="GO:0016874">
    <property type="term" value="F:ligase activity"/>
    <property type="evidence" value="ECO:0007669"/>
    <property type="project" value="UniProtKB-KW"/>
</dbReference>
<dbReference type="SUPFAM" id="SSF81301">
    <property type="entry name" value="Nucleotidyltransferase"/>
    <property type="match status" value="2"/>
</dbReference>
<keyword evidence="5 7" id="KW-0460">Magnesium</keyword>
<dbReference type="SUPFAM" id="SSF81593">
    <property type="entry name" value="Nucleotidyltransferase substrate binding subunit/domain"/>
    <property type="match status" value="2"/>
</dbReference>
<dbReference type="Gene3D" id="1.20.120.1510">
    <property type="match status" value="1"/>
</dbReference>
<dbReference type="CDD" id="cd05401">
    <property type="entry name" value="NT_GlnE_GlnD_like"/>
    <property type="match status" value="2"/>
</dbReference>
<comment type="similarity">
    <text evidence="7">Belongs to the GlnE family.</text>
</comment>
<dbReference type="PANTHER" id="PTHR30621:SF0">
    <property type="entry name" value="BIFUNCTIONAL GLUTAMINE SYNTHETASE ADENYLYLTRANSFERASE_ADENYLYL-REMOVING ENZYME"/>
    <property type="match status" value="1"/>
</dbReference>
<protein>
    <recommendedName>
        <fullName evidence="7">Bifunctional glutamine synthetase adenylyltransferase/adenylyl-removing enzyme</fullName>
    </recommendedName>
    <alternativeName>
        <fullName evidence="7">ATP:glutamine synthetase adenylyltransferase</fullName>
    </alternativeName>
    <alternativeName>
        <fullName evidence="7">ATase</fullName>
    </alternativeName>
    <domain>
        <recommendedName>
            <fullName evidence="7">Glutamine synthetase adenylyl-L-tyrosine phosphorylase</fullName>
            <ecNumber evidence="7">2.7.7.89</ecNumber>
        </recommendedName>
        <alternativeName>
            <fullName evidence="7">Adenylyl removase</fullName>
            <shortName evidence="7">AR</shortName>
            <shortName evidence="7">AT-N</shortName>
        </alternativeName>
    </domain>
    <domain>
        <recommendedName>
            <fullName evidence="7">Glutamine synthetase adenylyl transferase</fullName>
            <ecNumber evidence="7">2.7.7.42</ecNumber>
        </recommendedName>
        <alternativeName>
            <fullName evidence="7">Adenylyl transferase</fullName>
            <shortName evidence="7">AT</shortName>
            <shortName evidence="7">AT-C</shortName>
        </alternativeName>
    </domain>
</protein>
<evidence type="ECO:0000259" key="8">
    <source>
        <dbReference type="Pfam" id="PF03710"/>
    </source>
</evidence>
<sequence length="1025" mass="117260">MSQFYPPSKQLTALVDKFCANFQERWPEQWQTIENRLVGDLREQFNRTLIASQYVQDAFLTHPDIVTQVVETLELSTENPSAVSHYQQLTDKLAALLDDENLPHEQCVLTQSQVLTKIQIDKLTMGWDKLVRQHRRVAMISLIWREMNRIHNHEQITAELSELASASVQLSMDLHYQLLALQHGVPIGRETQTVQPFIVLGMGKLGAWELNLSSDIDLIFAFPEAGETQPFEGQKVRKSLSNQEFFVRLGQKVIKSLDSQTADGFVFRVDMRLRPYGQSGALASNFLALEDYYQNQGREWERYAMIKARVIAQSQGAWFDASFVDKSKDDLMNLLRPFSYRRYVDYSVIKALRDLKAMINREVKLRGKSQDVKLGYGGIREVEFIAQAFQLIRGGREKHLQDRRLLNILPILGRLNCLPQEEVEALTAAYYFLRRAEHAIQAWADRQTQALPVDELPQASLAHVMGFEQWEDFYECLQQHRKCVNDSFQGVIQEPEETQVAEDSPQLRVWQAVVQGEVGADVLIEELNAFGFDQPEQTLELLREFSTSRALVHMNSGSRDRMDDIVGRLLKEVSELDWQFLNWELQPLHQSSHTVLTRLLPLLEATARRTAYLILMQENPAVLTHLVRLYAASVWISEQITRHPALLEVLIDAPNLHRVPDKQSLNQELNQALIGIPNDDLEAQMETLRYYRRSHALRVAACELSGALPLMKVSDYLTWLAEAILVQVLELAWNSLTERHGVPCDENGPIADKGFAIIAYGKLGGIELGHGSDLDLVFIHDSSSQLSTDGDVPLDNPTFYTRLGKKIIHILNTRTPSGRLYEVDMRLRPSGNSGLLVSSLQAFERYQNDQAWTWEHQALLRSRPVAGTYSLIEKFQDLREQILCRARDLKTLRTDVVEMRDKMRSHLGSKPKQSLFHLKQDHGGIVDIEFMVQYAALAWAHQHSRLVKYSDNIRILDEIEQAGLMPSSDVQLMVDAYKAYRSIGHRLALQQQPNVLPTDALLEYRQAVTSIWQNLMIEGELDSQA</sequence>
<comment type="cofactor">
    <cofactor evidence="7">
        <name>Mg(2+)</name>
        <dbReference type="ChEBI" id="CHEBI:18420"/>
    </cofactor>
</comment>
<evidence type="ECO:0000256" key="1">
    <source>
        <dbReference type="ARBA" id="ARBA00022679"/>
    </source>
</evidence>
<comment type="catalytic activity">
    <reaction evidence="7">
        <text>[glutamine synthetase]-O(4)-(5'-adenylyl)-L-tyrosine + phosphate = [glutamine synthetase]-L-tyrosine + ADP</text>
        <dbReference type="Rhea" id="RHEA:43716"/>
        <dbReference type="Rhea" id="RHEA-COMP:10660"/>
        <dbReference type="Rhea" id="RHEA-COMP:10661"/>
        <dbReference type="ChEBI" id="CHEBI:43474"/>
        <dbReference type="ChEBI" id="CHEBI:46858"/>
        <dbReference type="ChEBI" id="CHEBI:83624"/>
        <dbReference type="ChEBI" id="CHEBI:456216"/>
        <dbReference type="EC" id="2.7.7.89"/>
    </reaction>
</comment>
<feature type="domain" description="Glutamate-ammonia ligase adenylyltransferase repeated" evidence="8">
    <location>
        <begin position="49"/>
        <end position="315"/>
    </location>
</feature>
<dbReference type="InterPro" id="IPR005190">
    <property type="entry name" value="GlnE_rpt_dom"/>
</dbReference>
<feature type="domain" description="Glutamate-ammonia ligase adenylyltransferase repeated" evidence="8">
    <location>
        <begin position="624"/>
        <end position="876"/>
    </location>
</feature>
<accession>A0ABQ0A8I4</accession>
<feature type="region of interest" description="Adenylyl transferase" evidence="7">
    <location>
        <begin position="504"/>
        <end position="1025"/>
    </location>
</feature>
<proteinExistence type="inferred from homology"/>
<feature type="region of interest" description="Adenylyl removase" evidence="7">
    <location>
        <begin position="1"/>
        <end position="496"/>
    </location>
</feature>
<reference evidence="10 11" key="1">
    <citation type="submission" date="2024-04" db="EMBL/GenBank/DDBJ databases">
        <title>Draft genome sequence of Sessilibacter corallicola NBRC 116591.</title>
        <authorList>
            <person name="Miyakawa T."/>
            <person name="Kusuya Y."/>
            <person name="Miura T."/>
        </authorList>
    </citation>
    <scope>NUCLEOTIDE SEQUENCE [LARGE SCALE GENOMIC DNA]</scope>
    <source>
        <strain evidence="10 11">KU-00831-HH</strain>
    </source>
</reference>
<dbReference type="Gene3D" id="1.20.120.330">
    <property type="entry name" value="Nucleotidyltransferases domain 2"/>
    <property type="match status" value="2"/>
</dbReference>
<dbReference type="Pfam" id="PF03710">
    <property type="entry name" value="GlnE"/>
    <property type="match status" value="2"/>
</dbReference>
<organism evidence="10 11">
    <name type="scientific">Sessilibacter corallicola</name>
    <dbReference type="NCBI Taxonomy" id="2904075"/>
    <lineage>
        <taxon>Bacteria</taxon>
        <taxon>Pseudomonadati</taxon>
        <taxon>Pseudomonadota</taxon>
        <taxon>Gammaproteobacteria</taxon>
        <taxon>Cellvibrionales</taxon>
        <taxon>Cellvibrionaceae</taxon>
        <taxon>Sessilibacter</taxon>
    </lineage>
</organism>
<dbReference type="EC" id="2.7.7.89" evidence="7"/>
<evidence type="ECO:0000313" key="11">
    <source>
        <dbReference type="Proteomes" id="UP001465153"/>
    </source>
</evidence>
<name>A0ABQ0A8I4_9GAMM</name>
<dbReference type="RefSeq" id="WP_353302611.1">
    <property type="nucleotide sequence ID" value="NZ_BAABWN010000005.1"/>
</dbReference>
<keyword evidence="1 7" id="KW-0808">Transferase</keyword>
<gene>
    <name evidence="7 10" type="primary">glnE</name>
    <name evidence="10" type="ORF">NBRC116591_17630</name>
</gene>
<keyword evidence="6 7" id="KW-0511">Multifunctional enzyme</keyword>
<dbReference type="GO" id="GO:0016779">
    <property type="term" value="F:nucleotidyltransferase activity"/>
    <property type="evidence" value="ECO:0007669"/>
    <property type="project" value="UniProtKB-KW"/>
</dbReference>
<dbReference type="HAMAP" id="MF_00802">
    <property type="entry name" value="GlnE"/>
    <property type="match status" value="1"/>
</dbReference>
<evidence type="ECO:0000256" key="2">
    <source>
        <dbReference type="ARBA" id="ARBA00022695"/>
    </source>
</evidence>